<feature type="chain" id="PRO_5046984446" evidence="1">
    <location>
        <begin position="21"/>
        <end position="183"/>
    </location>
</feature>
<reference evidence="2 3" key="1">
    <citation type="submission" date="2023-10" db="EMBL/GenBank/DDBJ databases">
        <title>Noviherbaspirillum sp. CPCC 100848 genome assembly.</title>
        <authorList>
            <person name="Li X.Y."/>
            <person name="Fang X.M."/>
        </authorList>
    </citation>
    <scope>NUCLEOTIDE SEQUENCE [LARGE SCALE GENOMIC DNA]</scope>
    <source>
        <strain evidence="2 3">CPCC 100848</strain>
    </source>
</reference>
<dbReference type="Proteomes" id="UP001352263">
    <property type="component" value="Unassembled WGS sequence"/>
</dbReference>
<feature type="signal peptide" evidence="1">
    <location>
        <begin position="1"/>
        <end position="20"/>
    </location>
</feature>
<name>A0ABU6JD10_9BURK</name>
<dbReference type="PIRSF" id="PIRSF016481">
    <property type="entry name" value="Pilus_assembly_PilP"/>
    <property type="match status" value="1"/>
</dbReference>
<keyword evidence="3" id="KW-1185">Reference proteome</keyword>
<sequence>MTSKRCLARSISLFPLSVLAVLAGCGDGGVQEVKAWMDEARQQAPVSVQKISAPKTFAPFVYAAKDEVDPYSPVKLSAALAKLQVNTNSAIKPDLDRRKDPLESYPLDTITMVGTLQKPGLNYALLQVDKSVFQVKVGNYIGQNYGMITKIGETEVELKEIVRDAAGEWTERKAKLELQEDKK</sequence>
<accession>A0ABU6JD10</accession>
<dbReference type="RefSeq" id="WP_326508233.1">
    <property type="nucleotide sequence ID" value="NZ_JAWIIV010000019.1"/>
</dbReference>
<evidence type="ECO:0000256" key="1">
    <source>
        <dbReference type="SAM" id="SignalP"/>
    </source>
</evidence>
<dbReference type="EMBL" id="JAWIIV010000019">
    <property type="protein sequence ID" value="MEC4721539.1"/>
    <property type="molecule type" value="Genomic_DNA"/>
</dbReference>
<dbReference type="Gene3D" id="2.30.30.830">
    <property type="match status" value="1"/>
</dbReference>
<protein>
    <submittedName>
        <fullName evidence="2">Pilus assembly protein PilP</fullName>
    </submittedName>
</protein>
<keyword evidence="1" id="KW-0732">Signal</keyword>
<comment type="caution">
    <text evidence="2">The sequence shown here is derived from an EMBL/GenBank/DDBJ whole genome shotgun (WGS) entry which is preliminary data.</text>
</comment>
<gene>
    <name evidence="2" type="ORF">RY831_20445</name>
</gene>
<evidence type="ECO:0000313" key="2">
    <source>
        <dbReference type="EMBL" id="MEC4721539.1"/>
    </source>
</evidence>
<dbReference type="PROSITE" id="PS51257">
    <property type="entry name" value="PROKAR_LIPOPROTEIN"/>
    <property type="match status" value="1"/>
</dbReference>
<evidence type="ECO:0000313" key="3">
    <source>
        <dbReference type="Proteomes" id="UP001352263"/>
    </source>
</evidence>
<dbReference type="Pfam" id="PF04351">
    <property type="entry name" value="PilP"/>
    <property type="match status" value="1"/>
</dbReference>
<proteinExistence type="predicted"/>
<dbReference type="InterPro" id="IPR007446">
    <property type="entry name" value="PilP"/>
</dbReference>
<organism evidence="2 3">
    <name type="scientific">Noviherbaspirillum album</name>
    <dbReference type="NCBI Taxonomy" id="3080276"/>
    <lineage>
        <taxon>Bacteria</taxon>
        <taxon>Pseudomonadati</taxon>
        <taxon>Pseudomonadota</taxon>
        <taxon>Betaproteobacteria</taxon>
        <taxon>Burkholderiales</taxon>
        <taxon>Oxalobacteraceae</taxon>
        <taxon>Noviherbaspirillum</taxon>
    </lineage>
</organism>